<keyword evidence="3" id="KW-1185">Reference proteome</keyword>
<evidence type="ECO:0000256" key="1">
    <source>
        <dbReference type="SAM" id="MobiDB-lite"/>
    </source>
</evidence>
<feature type="compositionally biased region" description="Low complexity" evidence="1">
    <location>
        <begin position="201"/>
        <end position="210"/>
    </location>
</feature>
<organism evidence="2 3">
    <name type="scientific">Chrysophaeum taylorii</name>
    <dbReference type="NCBI Taxonomy" id="2483200"/>
    <lineage>
        <taxon>Eukaryota</taxon>
        <taxon>Sar</taxon>
        <taxon>Stramenopiles</taxon>
        <taxon>Ochrophyta</taxon>
        <taxon>Pelagophyceae</taxon>
        <taxon>Pelagomonadales</taxon>
        <taxon>Pelagomonadaceae</taxon>
        <taxon>Chrysophaeum</taxon>
    </lineage>
</organism>
<gene>
    <name evidence="2" type="ORF">CTAYLR_009122</name>
</gene>
<dbReference type="Proteomes" id="UP001230188">
    <property type="component" value="Unassembled WGS sequence"/>
</dbReference>
<name>A0AAD7XSD0_9STRA</name>
<protein>
    <submittedName>
        <fullName evidence="2">Uncharacterized protein</fullName>
    </submittedName>
</protein>
<accession>A0AAD7XSD0</accession>
<comment type="caution">
    <text evidence="2">The sequence shown here is derived from an EMBL/GenBank/DDBJ whole genome shotgun (WGS) entry which is preliminary data.</text>
</comment>
<dbReference type="EMBL" id="JAQMWT010000142">
    <property type="protein sequence ID" value="KAJ8609336.1"/>
    <property type="molecule type" value="Genomic_DNA"/>
</dbReference>
<sequence>MELEEGMSLALKARPEVKGVCGEITIKDNGHVWCILKCSDGTAVDARNTQVHPTELTADELEIARATGCDEVSLLQARLDALSTKLDSEMVVKNSFKAKDGTTWRQFVALRDGSVACTLCPASPCWVSSAVKSSFHPIKCHFGFFKSTQNSPDAILHLRRLRDLLDDADDRKPSTKRAASAPSPPPPSERREEKKMKTAKSSSSSSSSSSETVLGVKKPPNSRRKSRAEAAAPETTTRGERPRELLKFTALKQLHPDLVKAGSSSSRAFKKKNDIMPSFDLENADGVVIQNERHEAFEQFVVAWIFNEIVPRQKRGLRVLELGGGIGAVSTMVQQMIEGIESSASHVVFEPNERMAKGPLSANRARYRSRFDIFCGVLSKQPEVELRAGEVCPEHPRAWMWRTVATAENATRGEPSATVPGYPLADVIERLGGPPTVLIADCEGGLIPALSDFPQVLDAVCVLYYERDPPGDYAETERLLVDRGFCNILKANLHRVWVREEAFDELDDPRVVARSRDPSSPIDRRLAAAVARVASLAAEIRNLQTLRHDVDALAARAGALDQPAAAVAACAALRADCDRRLAVAARAHACAESLARERGTTHDVPRRLARNTRVECLWHEGDWSDWFPGQVGESPVVGDGYSVMFDDLDERFDVPTAELRAVYIKGSFDWVSPWRDDHLQPLLPPRLGPDQGREDSASGDNNLVIPAAPEDHRGCDDDDDDSTPDSTSDFPSDSFLEIKRPDS</sequence>
<dbReference type="AlphaFoldDB" id="A0AAD7XSD0"/>
<evidence type="ECO:0000313" key="3">
    <source>
        <dbReference type="Proteomes" id="UP001230188"/>
    </source>
</evidence>
<feature type="compositionally biased region" description="Low complexity" evidence="1">
    <location>
        <begin position="724"/>
        <end position="735"/>
    </location>
</feature>
<reference evidence="2" key="1">
    <citation type="submission" date="2023-01" db="EMBL/GenBank/DDBJ databases">
        <title>Metagenome sequencing of chrysophaentin producing Chrysophaeum taylorii.</title>
        <authorList>
            <person name="Davison J."/>
            <person name="Bewley C."/>
        </authorList>
    </citation>
    <scope>NUCLEOTIDE SEQUENCE</scope>
    <source>
        <strain evidence="2">NIES-1699</strain>
    </source>
</reference>
<evidence type="ECO:0000313" key="2">
    <source>
        <dbReference type="EMBL" id="KAJ8609336.1"/>
    </source>
</evidence>
<proteinExistence type="predicted"/>
<feature type="region of interest" description="Disordered" evidence="1">
    <location>
        <begin position="682"/>
        <end position="743"/>
    </location>
</feature>
<feature type="region of interest" description="Disordered" evidence="1">
    <location>
        <begin position="168"/>
        <end position="244"/>
    </location>
</feature>